<evidence type="ECO:0000256" key="4">
    <source>
        <dbReference type="ARBA" id="ARBA00022475"/>
    </source>
</evidence>
<evidence type="ECO:0000256" key="8">
    <source>
        <dbReference type="SAM" id="Phobius"/>
    </source>
</evidence>
<evidence type="ECO:0000256" key="2">
    <source>
        <dbReference type="ARBA" id="ARBA00010145"/>
    </source>
</evidence>
<dbReference type="AlphaFoldDB" id="A0A931BMW8"/>
<dbReference type="GO" id="GO:0005886">
    <property type="term" value="C:plasma membrane"/>
    <property type="evidence" value="ECO:0007669"/>
    <property type="project" value="UniProtKB-SubCell"/>
</dbReference>
<dbReference type="Gene3D" id="1.20.1530.20">
    <property type="match status" value="1"/>
</dbReference>
<feature type="transmembrane region" description="Helical" evidence="8">
    <location>
        <begin position="198"/>
        <end position="217"/>
    </location>
</feature>
<protein>
    <submittedName>
        <fullName evidence="9">AEC family transporter</fullName>
    </submittedName>
</protein>
<dbReference type="EMBL" id="JADQDO010000005">
    <property type="protein sequence ID" value="MBF9234057.1"/>
    <property type="molecule type" value="Genomic_DNA"/>
</dbReference>
<dbReference type="Pfam" id="PF03547">
    <property type="entry name" value="Mem_trans"/>
    <property type="match status" value="1"/>
</dbReference>
<feature type="transmembrane region" description="Helical" evidence="8">
    <location>
        <begin position="126"/>
        <end position="149"/>
    </location>
</feature>
<evidence type="ECO:0000256" key="3">
    <source>
        <dbReference type="ARBA" id="ARBA00022448"/>
    </source>
</evidence>
<evidence type="ECO:0000313" key="10">
    <source>
        <dbReference type="Proteomes" id="UP000599312"/>
    </source>
</evidence>
<feature type="transmembrane region" description="Helical" evidence="8">
    <location>
        <begin position="60"/>
        <end position="83"/>
    </location>
</feature>
<name>A0A931BMW8_9HYPH</name>
<dbReference type="RefSeq" id="WP_196272058.1">
    <property type="nucleotide sequence ID" value="NZ_JADQDO010000005.1"/>
</dbReference>
<comment type="subcellular location">
    <subcellularLocation>
        <location evidence="1">Cell membrane</location>
        <topology evidence="1">Multi-pass membrane protein</topology>
    </subcellularLocation>
</comment>
<proteinExistence type="inferred from homology"/>
<feature type="transmembrane region" description="Helical" evidence="8">
    <location>
        <begin position="34"/>
        <end position="53"/>
    </location>
</feature>
<feature type="transmembrane region" description="Helical" evidence="8">
    <location>
        <begin position="282"/>
        <end position="304"/>
    </location>
</feature>
<evidence type="ECO:0000256" key="5">
    <source>
        <dbReference type="ARBA" id="ARBA00022692"/>
    </source>
</evidence>
<dbReference type="InterPro" id="IPR038770">
    <property type="entry name" value="Na+/solute_symporter_sf"/>
</dbReference>
<feature type="transmembrane region" description="Helical" evidence="8">
    <location>
        <begin position="161"/>
        <end position="186"/>
    </location>
</feature>
<organism evidence="9 10">
    <name type="scientific">Microvirga alba</name>
    <dbReference type="NCBI Taxonomy" id="2791025"/>
    <lineage>
        <taxon>Bacteria</taxon>
        <taxon>Pseudomonadati</taxon>
        <taxon>Pseudomonadota</taxon>
        <taxon>Alphaproteobacteria</taxon>
        <taxon>Hyphomicrobiales</taxon>
        <taxon>Methylobacteriaceae</taxon>
        <taxon>Microvirga</taxon>
    </lineage>
</organism>
<evidence type="ECO:0000313" key="9">
    <source>
        <dbReference type="EMBL" id="MBF9234057.1"/>
    </source>
</evidence>
<evidence type="ECO:0000256" key="1">
    <source>
        <dbReference type="ARBA" id="ARBA00004651"/>
    </source>
</evidence>
<feature type="transmembrane region" description="Helical" evidence="8">
    <location>
        <begin position="229"/>
        <end position="250"/>
    </location>
</feature>
<feature type="transmembrane region" description="Helical" evidence="8">
    <location>
        <begin position="256"/>
        <end position="275"/>
    </location>
</feature>
<comment type="similarity">
    <text evidence="2">Belongs to the auxin efflux carrier (TC 2.A.69) family.</text>
</comment>
<keyword evidence="4" id="KW-1003">Cell membrane</keyword>
<reference evidence="9" key="1">
    <citation type="submission" date="2020-11" db="EMBL/GenBank/DDBJ databases">
        <authorList>
            <person name="Kim M.K."/>
        </authorList>
    </citation>
    <scope>NUCLEOTIDE SEQUENCE</scope>
    <source>
        <strain evidence="9">BT350</strain>
    </source>
</reference>
<comment type="caution">
    <text evidence="9">The sequence shown here is derived from an EMBL/GenBank/DDBJ whole genome shotgun (WGS) entry which is preliminary data.</text>
</comment>
<keyword evidence="3" id="KW-0813">Transport</keyword>
<keyword evidence="7 8" id="KW-0472">Membrane</keyword>
<accession>A0A931BMW8</accession>
<keyword evidence="6 8" id="KW-1133">Transmembrane helix</keyword>
<dbReference type="Proteomes" id="UP000599312">
    <property type="component" value="Unassembled WGS sequence"/>
</dbReference>
<keyword evidence="10" id="KW-1185">Reference proteome</keyword>
<dbReference type="PANTHER" id="PTHR36838">
    <property type="entry name" value="AUXIN EFFLUX CARRIER FAMILY PROTEIN"/>
    <property type="match status" value="1"/>
</dbReference>
<dbReference type="GO" id="GO:0055085">
    <property type="term" value="P:transmembrane transport"/>
    <property type="evidence" value="ECO:0007669"/>
    <property type="project" value="InterPro"/>
</dbReference>
<dbReference type="InterPro" id="IPR004776">
    <property type="entry name" value="Mem_transp_PIN-like"/>
</dbReference>
<evidence type="ECO:0000256" key="7">
    <source>
        <dbReference type="ARBA" id="ARBA00023136"/>
    </source>
</evidence>
<gene>
    <name evidence="9" type="ORF">I2H38_11765</name>
</gene>
<dbReference type="PANTHER" id="PTHR36838:SF4">
    <property type="entry name" value="AUXIN EFFLUX CARRIER FAMILY PROTEIN"/>
    <property type="match status" value="1"/>
</dbReference>
<sequence length="316" mass="33067">MTAVFASLIPTFLIIATGWLCRLTGVVSDTQWNGLERATYVIFFPALIIDTLARADLTSVPVLGVGGALIGAILSMALLVLALRPMLERRFGIDGPSFTSVFQGATRWNTFVGLSVAGSLFGQRGIALIAVAIAAMVPLLNLLAFYVFIRFAGRPRQSAGQILRSFLVNPFIWSCALGLALNLLAPPLPKPVAGYVELMGRAALAAGLLIVGAGLDIRKLTKPGAPHVIATGLKLLFMPFLAVTLARLIGVTGNDLVVTIIAASVPSASAAYVLARQMGGNASLMAEILTLQTLVALLSMPLLIASLGDCATLLCN</sequence>
<evidence type="ECO:0000256" key="6">
    <source>
        <dbReference type="ARBA" id="ARBA00022989"/>
    </source>
</evidence>
<keyword evidence="5 8" id="KW-0812">Transmembrane</keyword>